<organism evidence="1 2">
    <name type="scientific">Rhizobium loti</name>
    <name type="common">Mesorhizobium loti</name>
    <dbReference type="NCBI Taxonomy" id="381"/>
    <lineage>
        <taxon>Bacteria</taxon>
        <taxon>Pseudomonadati</taxon>
        <taxon>Pseudomonadota</taxon>
        <taxon>Alphaproteobacteria</taxon>
        <taxon>Hyphomicrobiales</taxon>
        <taxon>Phyllobacteriaceae</taxon>
        <taxon>Mesorhizobium</taxon>
    </lineage>
</organism>
<comment type="caution">
    <text evidence="1">The sequence shown here is derived from an EMBL/GenBank/DDBJ whole genome shotgun (WGS) entry which is preliminary data.</text>
</comment>
<gene>
    <name evidence="1" type="ORF">AU467_04390</name>
</gene>
<evidence type="ECO:0000313" key="2">
    <source>
        <dbReference type="Proteomes" id="UP000053176"/>
    </source>
</evidence>
<proteinExistence type="predicted"/>
<dbReference type="EMBL" id="LPWA01000120">
    <property type="protein sequence ID" value="KUM25219.1"/>
    <property type="molecule type" value="Genomic_DNA"/>
</dbReference>
<name>A0A101KQR8_RHILI</name>
<dbReference type="Proteomes" id="UP000053176">
    <property type="component" value="Unassembled WGS sequence"/>
</dbReference>
<protein>
    <submittedName>
        <fullName evidence="1">Uncharacterized protein</fullName>
    </submittedName>
</protein>
<accession>A0A101KQR8</accession>
<sequence>MLRTAPFVQRVLAGLRRLIGERLLTCLHLVPDVLIDDPHLRHFLNHPLRLRIETRHALSRIRVFQIAQPVPDEAADIKFVVEDADAALRVAMDR</sequence>
<reference evidence="1 2" key="1">
    <citation type="submission" date="2015-12" db="EMBL/GenBank/DDBJ databases">
        <title>Draft genome sequence of Mesorhizobium sp. UFLA 01-765, a multitolerant efficient symbiont and plant-growth promoting strain isolated from Zn-mining soil using Leucaena leucocephala as a trap plant.</title>
        <authorList>
            <person name="Rangel W.M."/>
            <person name="Thijs S."/>
            <person name="Longatti S.M."/>
            <person name="Moreira F.M."/>
            <person name="Weyens N."/>
            <person name="Vangronsveld J."/>
            <person name="Van Hamme J.D."/>
            <person name="Bottos E.M."/>
            <person name="Rineau F."/>
        </authorList>
    </citation>
    <scope>NUCLEOTIDE SEQUENCE [LARGE SCALE GENOMIC DNA]</scope>
    <source>
        <strain evidence="1 2">UFLA 01-765</strain>
    </source>
</reference>
<evidence type="ECO:0000313" key="1">
    <source>
        <dbReference type="EMBL" id="KUM25219.1"/>
    </source>
</evidence>
<dbReference type="AlphaFoldDB" id="A0A101KQR8"/>